<gene>
    <name evidence="9" type="primary">panF</name>
    <name evidence="9" type="ORF">McpAg1_08830</name>
</gene>
<dbReference type="GO" id="GO:0005886">
    <property type="term" value="C:plasma membrane"/>
    <property type="evidence" value="ECO:0007669"/>
    <property type="project" value="TreeGrafter"/>
</dbReference>
<dbReference type="PROSITE" id="PS50283">
    <property type="entry name" value="NA_SOLUT_SYMP_3"/>
    <property type="match status" value="1"/>
</dbReference>
<dbReference type="CDD" id="cd10322">
    <property type="entry name" value="SLC5sbd"/>
    <property type="match status" value="1"/>
</dbReference>
<organism evidence="9 10">
    <name type="scientific">Methanorbis furvi</name>
    <dbReference type="NCBI Taxonomy" id="3028299"/>
    <lineage>
        <taxon>Archaea</taxon>
        <taxon>Methanobacteriati</taxon>
        <taxon>Methanobacteriota</taxon>
        <taxon>Stenosarchaea group</taxon>
        <taxon>Methanomicrobia</taxon>
        <taxon>Methanomicrobiales</taxon>
        <taxon>Methanocorpusculaceae</taxon>
        <taxon>Methanorbis</taxon>
    </lineage>
</organism>
<dbReference type="RefSeq" id="WP_338094078.1">
    <property type="nucleotide sequence ID" value="NZ_JAWDKA010000004.1"/>
</dbReference>
<dbReference type="PANTHER" id="PTHR48086">
    <property type="entry name" value="SODIUM/PROLINE SYMPORTER-RELATED"/>
    <property type="match status" value="1"/>
</dbReference>
<sequence>MNWTTDTWIALFLIVMYFALLIGIGVWAAKKIKNSEDYILAGRSLGFWIFLLLLITSICSGVTLIGGSGMGFTYGWPSIWDQIFVPLSAVFCIVFFGSKLNLIGKKQGIVTLEDYFSLRYENTRELRMLSAVIGILVSLVYLVGQYTAISIVLVWLFGIAHWQALLIAAAIITTYTVLGGLYAVSWTGMIQGLILIFGMLIFAPMIVMYAGGLEHINIVLASIDPNFVMPAFPERYAAYAYITPEIIFSFGVLLIVGLACAPHVVSNVLAVKDIRYFRWAPLIAFAVYLTISMLVRFSGMGVRTLVEEGTVVLPDVVNAADYSFVYGISAAAGGMFAMGLFAVMILSAVMSTTDRLMLTVGTQFSWNIFKIILRPEASEKQVIRISQITMLVAVIISLLLAINPPEVLVFLIFLAIGLILASFAVPLIAGLYWRRATTAGAIASMALGLVTALGFGYYDQFVEKLPMHFSIYALMFSIAAMIIVSLLTQKNSNAALDSTYTGGYLHPKE</sequence>
<dbReference type="InterPro" id="IPR001734">
    <property type="entry name" value="Na/solute_symporter"/>
</dbReference>
<reference evidence="9" key="1">
    <citation type="submission" date="2023-06" db="EMBL/GenBank/DDBJ databases">
        <title>Genome sequence of Methancorpusculaceae sp. Ag1.</title>
        <authorList>
            <person name="Protasov E."/>
            <person name="Platt K."/>
            <person name="Poehlein A."/>
            <person name="Daniel R."/>
            <person name="Brune A."/>
        </authorList>
    </citation>
    <scope>NUCLEOTIDE SEQUENCE</scope>
    <source>
        <strain evidence="9">Ag1</strain>
    </source>
</reference>
<evidence type="ECO:0000256" key="2">
    <source>
        <dbReference type="ARBA" id="ARBA00006434"/>
    </source>
</evidence>
<evidence type="ECO:0000256" key="6">
    <source>
        <dbReference type="ARBA" id="ARBA00023136"/>
    </source>
</evidence>
<evidence type="ECO:0000256" key="7">
    <source>
        <dbReference type="RuleBase" id="RU362091"/>
    </source>
</evidence>
<proteinExistence type="inferred from homology"/>
<accession>A0AAE4MCN5</accession>
<evidence type="ECO:0000256" key="3">
    <source>
        <dbReference type="ARBA" id="ARBA00022448"/>
    </source>
</evidence>
<comment type="similarity">
    <text evidence="2 7">Belongs to the sodium:solute symporter (SSF) (TC 2.A.21) family.</text>
</comment>
<feature type="transmembrane region" description="Helical" evidence="8">
    <location>
        <begin position="164"/>
        <end position="185"/>
    </location>
</feature>
<feature type="transmembrane region" description="Helical" evidence="8">
    <location>
        <begin position="408"/>
        <end position="432"/>
    </location>
</feature>
<dbReference type="InterPro" id="IPR038377">
    <property type="entry name" value="Na/Glc_symporter_sf"/>
</dbReference>
<feature type="transmembrane region" description="Helical" evidence="8">
    <location>
        <begin position="439"/>
        <end position="457"/>
    </location>
</feature>
<evidence type="ECO:0000256" key="5">
    <source>
        <dbReference type="ARBA" id="ARBA00022989"/>
    </source>
</evidence>
<feature type="transmembrane region" description="Helical" evidence="8">
    <location>
        <begin position="322"/>
        <end position="349"/>
    </location>
</feature>
<dbReference type="EMBL" id="JAWDKA010000004">
    <property type="protein sequence ID" value="MDV0441675.1"/>
    <property type="molecule type" value="Genomic_DNA"/>
</dbReference>
<dbReference type="PANTHER" id="PTHR48086:SF7">
    <property type="entry name" value="SODIUM-SOLUTE SYMPORTER-RELATED"/>
    <property type="match status" value="1"/>
</dbReference>
<feature type="transmembrane region" description="Helical" evidence="8">
    <location>
        <begin position="382"/>
        <end position="402"/>
    </location>
</feature>
<evidence type="ECO:0000313" key="10">
    <source>
        <dbReference type="Proteomes" id="UP001273136"/>
    </source>
</evidence>
<feature type="transmembrane region" description="Helical" evidence="8">
    <location>
        <begin position="6"/>
        <end position="27"/>
    </location>
</feature>
<protein>
    <submittedName>
        <fullName evidence="9">Sodium/pantothenate symporter</fullName>
    </submittedName>
</protein>
<feature type="transmembrane region" description="Helical" evidence="8">
    <location>
        <begin position="282"/>
        <end position="302"/>
    </location>
</feature>
<dbReference type="Gene3D" id="1.20.1730.10">
    <property type="entry name" value="Sodium/glucose cotransporter"/>
    <property type="match status" value="1"/>
</dbReference>
<keyword evidence="5 8" id="KW-1133">Transmembrane helix</keyword>
<dbReference type="AlphaFoldDB" id="A0AAE4MCN5"/>
<evidence type="ECO:0000313" key="9">
    <source>
        <dbReference type="EMBL" id="MDV0441675.1"/>
    </source>
</evidence>
<evidence type="ECO:0000256" key="8">
    <source>
        <dbReference type="SAM" id="Phobius"/>
    </source>
</evidence>
<comment type="caution">
    <text evidence="9">The sequence shown here is derived from an EMBL/GenBank/DDBJ whole genome shotgun (WGS) entry which is preliminary data.</text>
</comment>
<dbReference type="Pfam" id="PF00474">
    <property type="entry name" value="SSF"/>
    <property type="match status" value="1"/>
</dbReference>
<dbReference type="GO" id="GO:0022857">
    <property type="term" value="F:transmembrane transporter activity"/>
    <property type="evidence" value="ECO:0007669"/>
    <property type="project" value="InterPro"/>
</dbReference>
<feature type="transmembrane region" description="Helical" evidence="8">
    <location>
        <begin position="129"/>
        <end position="158"/>
    </location>
</feature>
<keyword evidence="3" id="KW-0813">Transport</keyword>
<feature type="transmembrane region" description="Helical" evidence="8">
    <location>
        <begin position="192"/>
        <end position="211"/>
    </location>
</feature>
<keyword evidence="4 8" id="KW-0812">Transmembrane</keyword>
<keyword evidence="6 8" id="KW-0472">Membrane</keyword>
<name>A0AAE4MCN5_9EURY</name>
<feature type="transmembrane region" description="Helical" evidence="8">
    <location>
        <begin position="469"/>
        <end position="488"/>
    </location>
</feature>
<evidence type="ECO:0000256" key="4">
    <source>
        <dbReference type="ARBA" id="ARBA00022692"/>
    </source>
</evidence>
<dbReference type="InterPro" id="IPR050277">
    <property type="entry name" value="Sodium:Solute_Symporter"/>
</dbReference>
<dbReference type="Proteomes" id="UP001273136">
    <property type="component" value="Unassembled WGS sequence"/>
</dbReference>
<feature type="transmembrane region" description="Helical" evidence="8">
    <location>
        <begin position="246"/>
        <end position="270"/>
    </location>
</feature>
<feature type="transmembrane region" description="Helical" evidence="8">
    <location>
        <begin position="47"/>
        <end position="67"/>
    </location>
</feature>
<comment type="subcellular location">
    <subcellularLocation>
        <location evidence="1">Membrane</location>
        <topology evidence="1">Multi-pass membrane protein</topology>
    </subcellularLocation>
</comment>
<keyword evidence="10" id="KW-1185">Reference proteome</keyword>
<feature type="transmembrane region" description="Helical" evidence="8">
    <location>
        <begin position="79"/>
        <end position="97"/>
    </location>
</feature>
<evidence type="ECO:0000256" key="1">
    <source>
        <dbReference type="ARBA" id="ARBA00004141"/>
    </source>
</evidence>